<dbReference type="PIRSF" id="PIRSF000239">
    <property type="entry name" value="AHPC"/>
    <property type="match status" value="1"/>
</dbReference>
<dbReference type="GO" id="GO:0034599">
    <property type="term" value="P:cellular response to oxidative stress"/>
    <property type="evidence" value="ECO:0007669"/>
    <property type="project" value="TreeGrafter"/>
</dbReference>
<dbReference type="InterPro" id="IPR024706">
    <property type="entry name" value="Peroxiredoxin_AhpC-typ"/>
</dbReference>
<dbReference type="InterPro" id="IPR013766">
    <property type="entry name" value="Thioredoxin_domain"/>
</dbReference>
<evidence type="ECO:0000313" key="14">
    <source>
        <dbReference type="EMBL" id="RMB13369.1"/>
    </source>
</evidence>
<name>A0A3M0D1L7_9EURY</name>
<organism evidence="14 15">
    <name type="scientific">Haloplanus aerogenes</name>
    <dbReference type="NCBI Taxonomy" id="660522"/>
    <lineage>
        <taxon>Archaea</taxon>
        <taxon>Methanobacteriati</taxon>
        <taxon>Methanobacteriota</taxon>
        <taxon>Stenosarchaea group</taxon>
        <taxon>Halobacteria</taxon>
        <taxon>Halobacteriales</taxon>
        <taxon>Haloferacaceae</taxon>
        <taxon>Haloplanus</taxon>
    </lineage>
</organism>
<keyword evidence="5" id="KW-0560">Oxidoreductase</keyword>
<dbReference type="KEGG" id="haer:DU502_00120"/>
<dbReference type="GO" id="GO:0005737">
    <property type="term" value="C:cytoplasm"/>
    <property type="evidence" value="ECO:0007669"/>
    <property type="project" value="TreeGrafter"/>
</dbReference>
<comment type="similarity">
    <text evidence="9">Belongs to the peroxiredoxin family. BCP/PrxQ subfamily.</text>
</comment>
<dbReference type="PANTHER" id="PTHR42801">
    <property type="entry name" value="THIOREDOXIN-DEPENDENT PEROXIDE REDUCTASE"/>
    <property type="match status" value="1"/>
</dbReference>
<reference evidence="14 15" key="1">
    <citation type="journal article" date="2015" name="Stand. Genomic Sci.">
        <title>Genomic Encyclopedia of Bacterial and Archaeal Type Strains, Phase III: the genomes of soil and plant-associated and newly described type strains.</title>
        <authorList>
            <person name="Whitman W.B."/>
            <person name="Woyke T."/>
            <person name="Klenk H.P."/>
            <person name="Zhou Y."/>
            <person name="Lilburn T.G."/>
            <person name="Beck B.J."/>
            <person name="De Vos P."/>
            <person name="Vandamme P."/>
            <person name="Eisen J.A."/>
            <person name="Garrity G."/>
            <person name="Hugenholtz P."/>
            <person name="Kyrpides N.C."/>
        </authorList>
    </citation>
    <scope>NUCLEOTIDE SEQUENCE [LARGE SCALE GENOMIC DNA]</scope>
    <source>
        <strain evidence="14 15">CGMCC 1.10124</strain>
    </source>
</reference>
<evidence type="ECO:0000256" key="4">
    <source>
        <dbReference type="ARBA" id="ARBA00022862"/>
    </source>
</evidence>
<dbReference type="OrthoDB" id="145578at2157"/>
<evidence type="ECO:0000256" key="6">
    <source>
        <dbReference type="ARBA" id="ARBA00023157"/>
    </source>
</evidence>
<dbReference type="InterPro" id="IPR050924">
    <property type="entry name" value="Peroxiredoxin_BCP/PrxQ"/>
</dbReference>
<keyword evidence="16" id="KW-1185">Reference proteome</keyword>
<evidence type="ECO:0000256" key="9">
    <source>
        <dbReference type="ARBA" id="ARBA00038489"/>
    </source>
</evidence>
<keyword evidence="7" id="KW-0676">Redox-active center</keyword>
<dbReference type="RefSeq" id="WP_121921286.1">
    <property type="nucleotide sequence ID" value="NZ_CP034145.1"/>
</dbReference>
<reference evidence="13 16" key="2">
    <citation type="submission" date="2018-07" db="EMBL/GenBank/DDBJ databases">
        <title>Genome sequences of Haloplanus aerogenes JCM 16430T.</title>
        <authorList>
            <person name="Kim Y.B."/>
            <person name="Roh S.W."/>
        </authorList>
    </citation>
    <scope>NUCLEOTIDE SEQUENCE [LARGE SCALE GENOMIC DNA]</scope>
    <source>
        <strain evidence="13 16">JCM 16430</strain>
    </source>
</reference>
<dbReference type="GO" id="GO:0045454">
    <property type="term" value="P:cell redox homeostasis"/>
    <property type="evidence" value="ECO:0007669"/>
    <property type="project" value="TreeGrafter"/>
</dbReference>
<keyword evidence="6" id="KW-1015">Disulfide bond</keyword>
<evidence type="ECO:0000256" key="10">
    <source>
        <dbReference type="ARBA" id="ARBA00049091"/>
    </source>
</evidence>
<accession>A0A3M0D1L7</accession>
<evidence type="ECO:0000256" key="1">
    <source>
        <dbReference type="ARBA" id="ARBA00011245"/>
    </source>
</evidence>
<dbReference type="PROSITE" id="PS51352">
    <property type="entry name" value="THIOREDOXIN_2"/>
    <property type="match status" value="1"/>
</dbReference>
<evidence type="ECO:0000313" key="15">
    <source>
        <dbReference type="Proteomes" id="UP000277326"/>
    </source>
</evidence>
<evidence type="ECO:0000313" key="16">
    <source>
        <dbReference type="Proteomes" id="UP000282007"/>
    </source>
</evidence>
<reference evidence="14" key="3">
    <citation type="submission" date="2018-10" db="EMBL/GenBank/DDBJ databases">
        <authorList>
            <person name="Whitman W."/>
            <person name="Huntemann M."/>
            <person name="Clum A."/>
            <person name="Pillay M."/>
            <person name="Palaniappan K."/>
            <person name="Varghese N."/>
            <person name="Mikhailova N."/>
            <person name="Stamatis D."/>
            <person name="Reddy T."/>
            <person name="Daum C."/>
            <person name="Shapiro N."/>
            <person name="Ivanova N."/>
            <person name="Kyrpides N."/>
            <person name="Woyke T."/>
        </authorList>
    </citation>
    <scope>NUCLEOTIDE SEQUENCE</scope>
    <source>
        <strain evidence="14">CGMCC 1.10124</strain>
    </source>
</reference>
<dbReference type="EMBL" id="CP034145">
    <property type="protein sequence ID" value="AZH23872.1"/>
    <property type="molecule type" value="Genomic_DNA"/>
</dbReference>
<evidence type="ECO:0000313" key="13">
    <source>
        <dbReference type="EMBL" id="AZH23872.1"/>
    </source>
</evidence>
<dbReference type="InterPro" id="IPR036249">
    <property type="entry name" value="Thioredoxin-like_sf"/>
</dbReference>
<evidence type="ECO:0000256" key="7">
    <source>
        <dbReference type="ARBA" id="ARBA00023284"/>
    </source>
</evidence>
<feature type="domain" description="Thioredoxin" evidence="12">
    <location>
        <begin position="2"/>
        <end position="146"/>
    </location>
</feature>
<evidence type="ECO:0000256" key="5">
    <source>
        <dbReference type="ARBA" id="ARBA00023002"/>
    </source>
</evidence>
<sequence length="148" mass="15609">MLAPGDPAPDVSTRNQDGETVTLAFSDPTVVYFYPRDFTGGCTTEASEFQAALAEFHELGVSVYGVSTDDVATHADFAAAEGLQFDLLADPDGSVASAFGVDVADGAAERVTFLLADGEVIERYEQVDPDGHAREVLTDARREFVAGG</sequence>
<keyword evidence="4" id="KW-0049">Antioxidant</keyword>
<dbReference type="PANTHER" id="PTHR42801:SF4">
    <property type="entry name" value="AHPC_TSA FAMILY PROTEIN"/>
    <property type="match status" value="1"/>
</dbReference>
<evidence type="ECO:0000256" key="3">
    <source>
        <dbReference type="ARBA" id="ARBA00022559"/>
    </source>
</evidence>
<dbReference type="GO" id="GO:0008379">
    <property type="term" value="F:thioredoxin peroxidase activity"/>
    <property type="evidence" value="ECO:0007669"/>
    <property type="project" value="TreeGrafter"/>
</dbReference>
<evidence type="ECO:0000256" key="8">
    <source>
        <dbReference type="ARBA" id="ARBA00032824"/>
    </source>
</evidence>
<protein>
    <recommendedName>
        <fullName evidence="2">thioredoxin-dependent peroxiredoxin</fullName>
        <ecNumber evidence="2">1.11.1.24</ecNumber>
    </recommendedName>
    <alternativeName>
        <fullName evidence="8">Thioredoxin peroxidase</fullName>
    </alternativeName>
</protein>
<gene>
    <name evidence="14" type="ORF">ATH50_2702</name>
    <name evidence="13" type="ORF">DU502_00120</name>
</gene>
<dbReference type="GeneID" id="38469644"/>
<comment type="catalytic activity">
    <reaction evidence="10">
        <text>a hydroperoxide + [thioredoxin]-dithiol = an alcohol + [thioredoxin]-disulfide + H2O</text>
        <dbReference type="Rhea" id="RHEA:62620"/>
        <dbReference type="Rhea" id="RHEA-COMP:10698"/>
        <dbReference type="Rhea" id="RHEA-COMP:10700"/>
        <dbReference type="ChEBI" id="CHEBI:15377"/>
        <dbReference type="ChEBI" id="CHEBI:29950"/>
        <dbReference type="ChEBI" id="CHEBI:30879"/>
        <dbReference type="ChEBI" id="CHEBI:35924"/>
        <dbReference type="ChEBI" id="CHEBI:50058"/>
        <dbReference type="EC" id="1.11.1.24"/>
    </reaction>
</comment>
<evidence type="ECO:0000259" key="12">
    <source>
        <dbReference type="PROSITE" id="PS51352"/>
    </source>
</evidence>
<keyword evidence="3" id="KW-0575">Peroxidase</keyword>
<dbReference type="CDD" id="cd03017">
    <property type="entry name" value="PRX_BCP"/>
    <property type="match status" value="1"/>
</dbReference>
<dbReference type="Proteomes" id="UP000282007">
    <property type="component" value="Chromosome"/>
</dbReference>
<proteinExistence type="inferred from homology"/>
<comment type="subunit">
    <text evidence="1">Monomer.</text>
</comment>
<feature type="active site" description="Cysteine sulfenic acid (-SOH) intermediate; for peroxidase activity" evidence="11">
    <location>
        <position position="42"/>
    </location>
</feature>
<dbReference type="Gene3D" id="3.40.30.10">
    <property type="entry name" value="Glutaredoxin"/>
    <property type="match status" value="1"/>
</dbReference>
<evidence type="ECO:0000256" key="11">
    <source>
        <dbReference type="PIRSR" id="PIRSR000239-1"/>
    </source>
</evidence>
<evidence type="ECO:0000256" key="2">
    <source>
        <dbReference type="ARBA" id="ARBA00013017"/>
    </source>
</evidence>
<dbReference type="InterPro" id="IPR000866">
    <property type="entry name" value="AhpC/TSA"/>
</dbReference>
<dbReference type="EMBL" id="REFS01000005">
    <property type="protein sequence ID" value="RMB13369.1"/>
    <property type="molecule type" value="Genomic_DNA"/>
</dbReference>
<dbReference type="Proteomes" id="UP000277326">
    <property type="component" value="Unassembled WGS sequence"/>
</dbReference>
<dbReference type="AlphaFoldDB" id="A0A3M0D1L7"/>
<dbReference type="EC" id="1.11.1.24" evidence="2"/>
<dbReference type="Pfam" id="PF00578">
    <property type="entry name" value="AhpC-TSA"/>
    <property type="match status" value="1"/>
</dbReference>
<dbReference type="SUPFAM" id="SSF52833">
    <property type="entry name" value="Thioredoxin-like"/>
    <property type="match status" value="1"/>
</dbReference>